<accession>A0A9N8VAM0</accession>
<dbReference type="AlphaFoldDB" id="A0A9N8VAM0"/>
<dbReference type="Proteomes" id="UP000789508">
    <property type="component" value="Unassembled WGS sequence"/>
</dbReference>
<name>A0A9N8VAM0_9GLOM</name>
<proteinExistence type="predicted"/>
<keyword evidence="3" id="KW-1185">Reference proteome</keyword>
<feature type="compositionally biased region" description="Polar residues" evidence="1">
    <location>
        <begin position="54"/>
        <end position="70"/>
    </location>
</feature>
<sequence>MSTAKRTDRDRDNALDKIAFVQRYHTGIEFIGISLLDSIIPLRSKPESWDSFDSCDSSTQQTRSSSLCNPLGCQQQSCLL</sequence>
<protein>
    <submittedName>
        <fullName evidence="2">12266_t:CDS:1</fullName>
    </submittedName>
</protein>
<evidence type="ECO:0000313" key="2">
    <source>
        <dbReference type="EMBL" id="CAG8449731.1"/>
    </source>
</evidence>
<evidence type="ECO:0000313" key="3">
    <source>
        <dbReference type="Proteomes" id="UP000789508"/>
    </source>
</evidence>
<reference evidence="2" key="1">
    <citation type="submission" date="2021-06" db="EMBL/GenBank/DDBJ databases">
        <authorList>
            <person name="Kallberg Y."/>
            <person name="Tangrot J."/>
            <person name="Rosling A."/>
        </authorList>
    </citation>
    <scope>NUCLEOTIDE SEQUENCE</scope>
    <source>
        <strain evidence="2">FL130A</strain>
    </source>
</reference>
<comment type="caution">
    <text evidence="2">The sequence shown here is derived from an EMBL/GenBank/DDBJ whole genome shotgun (WGS) entry which is preliminary data.</text>
</comment>
<gene>
    <name evidence="2" type="ORF">ALEPTO_LOCUS927</name>
</gene>
<feature type="region of interest" description="Disordered" evidence="1">
    <location>
        <begin position="46"/>
        <end position="70"/>
    </location>
</feature>
<evidence type="ECO:0000256" key="1">
    <source>
        <dbReference type="SAM" id="MobiDB-lite"/>
    </source>
</evidence>
<dbReference type="EMBL" id="CAJVPS010000083">
    <property type="protein sequence ID" value="CAG8449731.1"/>
    <property type="molecule type" value="Genomic_DNA"/>
</dbReference>
<organism evidence="2 3">
    <name type="scientific">Ambispora leptoticha</name>
    <dbReference type="NCBI Taxonomy" id="144679"/>
    <lineage>
        <taxon>Eukaryota</taxon>
        <taxon>Fungi</taxon>
        <taxon>Fungi incertae sedis</taxon>
        <taxon>Mucoromycota</taxon>
        <taxon>Glomeromycotina</taxon>
        <taxon>Glomeromycetes</taxon>
        <taxon>Archaeosporales</taxon>
        <taxon>Ambisporaceae</taxon>
        <taxon>Ambispora</taxon>
    </lineage>
</organism>